<dbReference type="EMBL" id="JAANBB010000145">
    <property type="protein sequence ID" value="KAF7548547.1"/>
    <property type="molecule type" value="Genomic_DNA"/>
</dbReference>
<feature type="compositionally biased region" description="Low complexity" evidence="7">
    <location>
        <begin position="1"/>
        <end position="18"/>
    </location>
</feature>
<dbReference type="Pfam" id="PF02816">
    <property type="entry name" value="Alpha_kinase"/>
    <property type="match status" value="1"/>
</dbReference>
<feature type="domain" description="VWFA" evidence="8">
    <location>
        <begin position="180"/>
        <end position="262"/>
    </location>
</feature>
<dbReference type="Proteomes" id="UP000722485">
    <property type="component" value="Unassembled WGS sequence"/>
</dbReference>
<keyword evidence="6" id="KW-0418">Kinase</keyword>
<comment type="caution">
    <text evidence="10">The sequence shown here is derived from an EMBL/GenBank/DDBJ whole genome shotgun (WGS) entry which is preliminary data.</text>
</comment>
<dbReference type="InterPro" id="IPR036465">
    <property type="entry name" value="vWFA_dom_sf"/>
</dbReference>
<dbReference type="Gene3D" id="3.40.50.410">
    <property type="entry name" value="von Willebrand factor, type A domain"/>
    <property type="match status" value="1"/>
</dbReference>
<dbReference type="InterPro" id="IPR004166">
    <property type="entry name" value="a-kinase_dom"/>
</dbReference>
<dbReference type="CDD" id="cd00198">
    <property type="entry name" value="vWFA"/>
    <property type="match status" value="1"/>
</dbReference>
<evidence type="ECO:0000313" key="11">
    <source>
        <dbReference type="Proteomes" id="UP000722485"/>
    </source>
</evidence>
<evidence type="ECO:0000256" key="4">
    <source>
        <dbReference type="ARBA" id="ARBA00022679"/>
    </source>
</evidence>
<keyword evidence="4" id="KW-0808">Transferase</keyword>
<feature type="compositionally biased region" description="Low complexity" evidence="7">
    <location>
        <begin position="81"/>
        <end position="91"/>
    </location>
</feature>
<dbReference type="PROSITE" id="PS51158">
    <property type="entry name" value="ALPHA_KINASE"/>
    <property type="match status" value="1"/>
</dbReference>
<reference evidence="10" key="1">
    <citation type="submission" date="2020-03" db="EMBL/GenBank/DDBJ databases">
        <title>Draft Genome Sequence of Cylindrodendrum hubeiense.</title>
        <authorList>
            <person name="Buettner E."/>
            <person name="Kellner H."/>
        </authorList>
    </citation>
    <scope>NUCLEOTIDE SEQUENCE</scope>
    <source>
        <strain evidence="10">IHI 201604</strain>
    </source>
</reference>
<evidence type="ECO:0000256" key="5">
    <source>
        <dbReference type="ARBA" id="ARBA00022729"/>
    </source>
</evidence>
<dbReference type="GO" id="GO:0004674">
    <property type="term" value="F:protein serine/threonine kinase activity"/>
    <property type="evidence" value="ECO:0007669"/>
    <property type="project" value="UniProtKB-KW"/>
</dbReference>
<feature type="compositionally biased region" description="Polar residues" evidence="7">
    <location>
        <begin position="19"/>
        <end position="31"/>
    </location>
</feature>
<dbReference type="Gene3D" id="3.20.200.10">
    <property type="entry name" value="MHCK/EF2 kinase"/>
    <property type="match status" value="1"/>
</dbReference>
<feature type="compositionally biased region" description="Polar residues" evidence="7">
    <location>
        <begin position="53"/>
        <end position="70"/>
    </location>
</feature>
<evidence type="ECO:0000256" key="3">
    <source>
        <dbReference type="ARBA" id="ARBA00022527"/>
    </source>
</evidence>
<name>A0A9P5HBB3_9HYPO</name>
<feature type="domain" description="Alpha-type protein kinase" evidence="9">
    <location>
        <begin position="505"/>
        <end position="717"/>
    </location>
</feature>
<keyword evidence="11" id="KW-1185">Reference proteome</keyword>
<dbReference type="Gene3D" id="3.30.200.20">
    <property type="entry name" value="Phosphorylase Kinase, domain 1"/>
    <property type="match status" value="1"/>
</dbReference>
<dbReference type="PANTHER" id="PTHR47763">
    <property type="entry name" value="ALPHA-PROTEIN KINASE VWKA"/>
    <property type="match status" value="1"/>
</dbReference>
<dbReference type="PROSITE" id="PS50234">
    <property type="entry name" value="VWFA"/>
    <property type="match status" value="1"/>
</dbReference>
<accession>A0A9P5HBB3</accession>
<keyword evidence="2" id="KW-0964">Secreted</keyword>
<dbReference type="SMART" id="SM00811">
    <property type="entry name" value="Alpha_kinase"/>
    <property type="match status" value="1"/>
</dbReference>
<dbReference type="AlphaFoldDB" id="A0A9P5HBB3"/>
<protein>
    <submittedName>
        <fullName evidence="10">Uncharacterized protein</fullName>
    </submittedName>
</protein>
<dbReference type="InterPro" id="IPR056861">
    <property type="entry name" value="HMCN1-like_VWA"/>
</dbReference>
<dbReference type="SUPFAM" id="SSF56112">
    <property type="entry name" value="Protein kinase-like (PK-like)"/>
    <property type="match status" value="1"/>
</dbReference>
<evidence type="ECO:0000259" key="8">
    <source>
        <dbReference type="PROSITE" id="PS50234"/>
    </source>
</evidence>
<evidence type="ECO:0000256" key="2">
    <source>
        <dbReference type="ARBA" id="ARBA00022525"/>
    </source>
</evidence>
<comment type="subcellular location">
    <subcellularLocation>
        <location evidence="1">Secreted</location>
    </subcellularLocation>
</comment>
<proteinExistence type="predicted"/>
<dbReference type="GO" id="GO:0005524">
    <property type="term" value="F:ATP binding"/>
    <property type="evidence" value="ECO:0007669"/>
    <property type="project" value="InterPro"/>
</dbReference>
<evidence type="ECO:0000256" key="1">
    <source>
        <dbReference type="ARBA" id="ARBA00004613"/>
    </source>
</evidence>
<organism evidence="10 11">
    <name type="scientific">Cylindrodendrum hubeiense</name>
    <dbReference type="NCBI Taxonomy" id="595255"/>
    <lineage>
        <taxon>Eukaryota</taxon>
        <taxon>Fungi</taxon>
        <taxon>Dikarya</taxon>
        <taxon>Ascomycota</taxon>
        <taxon>Pezizomycotina</taxon>
        <taxon>Sordariomycetes</taxon>
        <taxon>Hypocreomycetidae</taxon>
        <taxon>Hypocreales</taxon>
        <taxon>Nectriaceae</taxon>
        <taxon>Cylindrodendrum</taxon>
    </lineage>
</organism>
<dbReference type="InterPro" id="IPR052969">
    <property type="entry name" value="Thr-specific_kinase-like"/>
</dbReference>
<sequence>MPLHSTPPASMSRSRASSNDIQSLADQMLRNSISRSSISSTSTKVPSSYSRSNASDESTSNQTGSPTGPNRLSKLRPPPASATSSTSSVARSRLREVEAERDELLRAVEAEQVKVSEMRRKADEERAVAERIKKEGGVSGLSPSDAKRRVRDLKREEIAAGFETPRRSTVGLFKVACSTDLLFLIDTTSSMKKYITAAKDQVKSIMYDIKKTFLNEAEVRIAVVGYKDHANNPNIEFLDFTTSAEQVHSFLDKLTAKGGGDTPEDVLGGIQQAINASWKHQTRCIIHIADAPPHGRTFHDYDEDEDDYYETGSEPHRLTYKPLLSKMIGLSINYIPLNIRSSTDRTVYLFSKEYAAASSDCKLLSSNKYYKEASSELRISNNLRGGGRPRGPTSAKGELLFEELKLGTSYSALRHLVVRSVTSSASRTAVRLSAAASRTSSAGGLMKSPLVTYLAPIKEDEDRVDKICLEEITPQWDTPGWLDERLVVQGFSPEVIVHGANTLNDMMADDKNIKLSITDLTIHKRSKPFAQGEIRLASYARVAVSTNRFVAKSFKKDGKGLAHLAEDMRCQTLCKAFALEFNALVSSKHSIDFIVTTCLKGMSGTSAVEHMSLEPYIHGTYIKYNNNSGYVNQDIPNDEFNKAAQAFSHFTFERSSGEFLVCDLQGVGQVLTDPAIHTLDPNRFKLVDTNLGEDGFKFFFAAHDCNKICEKLELKSNKEMMMSNSFRFRDLWPTLDKTVCCSNKLCGKIVSVSISRKSPELPGYHWCNVCWPQLSASRVDWICIAPGPHHEFNVSRFFYESQGQVMPRKCHKHREKDGTTARTAVVSRSLWTVLKSATRKKS</sequence>
<evidence type="ECO:0000313" key="10">
    <source>
        <dbReference type="EMBL" id="KAF7548547.1"/>
    </source>
</evidence>
<dbReference type="CDD" id="cd04515">
    <property type="entry name" value="Alpha_kinase"/>
    <property type="match status" value="1"/>
</dbReference>
<feature type="compositionally biased region" description="Low complexity" evidence="7">
    <location>
        <begin position="32"/>
        <end position="52"/>
    </location>
</feature>
<dbReference type="Pfam" id="PF25106">
    <property type="entry name" value="VWA_4"/>
    <property type="match status" value="1"/>
</dbReference>
<keyword evidence="5" id="KW-0732">Signal</keyword>
<evidence type="ECO:0000259" key="9">
    <source>
        <dbReference type="PROSITE" id="PS51158"/>
    </source>
</evidence>
<evidence type="ECO:0000256" key="7">
    <source>
        <dbReference type="SAM" id="MobiDB-lite"/>
    </source>
</evidence>
<gene>
    <name evidence="10" type="ORF">G7Z17_g6985</name>
</gene>
<dbReference type="SUPFAM" id="SSF53300">
    <property type="entry name" value="vWA-like"/>
    <property type="match status" value="1"/>
</dbReference>
<dbReference type="InterPro" id="IPR002035">
    <property type="entry name" value="VWF_A"/>
</dbReference>
<dbReference type="PANTHER" id="PTHR47763:SF4">
    <property type="entry name" value="ALPHA-PROTEIN KINASE VWKA"/>
    <property type="match status" value="1"/>
</dbReference>
<evidence type="ECO:0000256" key="6">
    <source>
        <dbReference type="ARBA" id="ARBA00022777"/>
    </source>
</evidence>
<keyword evidence="3" id="KW-0723">Serine/threonine-protein kinase</keyword>
<dbReference type="InterPro" id="IPR011009">
    <property type="entry name" value="Kinase-like_dom_sf"/>
</dbReference>
<dbReference type="OrthoDB" id="301415at2759"/>
<feature type="region of interest" description="Disordered" evidence="7">
    <location>
        <begin position="1"/>
        <end position="94"/>
    </location>
</feature>